<dbReference type="AlphaFoldDB" id="A0A3T0KR36"/>
<dbReference type="Gene3D" id="3.40.1440.10">
    <property type="entry name" value="GIY-YIG endonuclease"/>
    <property type="match status" value="1"/>
</dbReference>
<dbReference type="Proteomes" id="UP000283095">
    <property type="component" value="Chromosome"/>
</dbReference>
<evidence type="ECO:0000313" key="2">
    <source>
        <dbReference type="Proteomes" id="UP000283095"/>
    </source>
</evidence>
<proteinExistence type="predicted"/>
<dbReference type="RefSeq" id="WP_127760236.1">
    <property type="nucleotide sequence ID" value="NZ_CP026095.1"/>
</dbReference>
<dbReference type="InterPro" id="IPR035901">
    <property type="entry name" value="GIY-YIG_endonuc_sf"/>
</dbReference>
<name>A0A3T0KR36_9BACI</name>
<sequence>MVKHFGVNIREKSDGLKLTRDNYIKVNNKSSLDTRKVYSDSEINKYVEDSLFNYDLNIEYFDLLSKLEFNKELMTFISKTKLFKEITNLVPLSEVPGYYIMVLDEYAQAYIGRSGNIKKRIQSHWSKQKEFDRLIFGSKENSILSIDSFRAYNTTRIFVYPTDELHGHEDHFINLFNKKYLLNRTSGGTLDGLMEAIIHRKTRELSV</sequence>
<organism evidence="1 2">
    <name type="scientific">Peribacillus asahii</name>
    <dbReference type="NCBI Taxonomy" id="228899"/>
    <lineage>
        <taxon>Bacteria</taxon>
        <taxon>Bacillati</taxon>
        <taxon>Bacillota</taxon>
        <taxon>Bacilli</taxon>
        <taxon>Bacillales</taxon>
        <taxon>Bacillaceae</taxon>
        <taxon>Peribacillus</taxon>
    </lineage>
</organism>
<dbReference type="OrthoDB" id="5041894at2"/>
<gene>
    <name evidence="1" type="ORF">BAOM_2227</name>
</gene>
<dbReference type="EMBL" id="CP026095">
    <property type="protein sequence ID" value="AZV42836.1"/>
    <property type="molecule type" value="Genomic_DNA"/>
</dbReference>
<dbReference type="KEGG" id="pasa:BAOM_2227"/>
<evidence type="ECO:0000313" key="1">
    <source>
        <dbReference type="EMBL" id="AZV42836.1"/>
    </source>
</evidence>
<reference evidence="1 2" key="1">
    <citation type="submission" date="2018-01" db="EMBL/GenBank/DDBJ databases">
        <title>Bacillus asahii Genome sequencing and assembly.</title>
        <authorList>
            <person name="Jiang H."/>
            <person name="Feng Y."/>
            <person name="Zhao F."/>
            <person name="Lin X."/>
        </authorList>
    </citation>
    <scope>NUCLEOTIDE SEQUENCE [LARGE SCALE GENOMIC DNA]</scope>
    <source>
        <strain evidence="1 2">OM18</strain>
    </source>
</reference>
<protein>
    <submittedName>
        <fullName evidence="1">Uncharacterized protein</fullName>
    </submittedName>
</protein>
<accession>A0A3T0KR36</accession>